<evidence type="ECO:0000313" key="1">
    <source>
        <dbReference type="EMBL" id="OAQ70396.1"/>
    </source>
</evidence>
<reference evidence="1 2" key="1">
    <citation type="journal article" date="2016" name="PLoS Pathog.">
        <title>Biosynthesis of antibiotic leucinostatins in bio-control fungus Purpureocillium lilacinum and their inhibition on phytophthora revealed by genome mining.</title>
        <authorList>
            <person name="Wang G."/>
            <person name="Liu Z."/>
            <person name="Lin R."/>
            <person name="Li E."/>
            <person name="Mao Z."/>
            <person name="Ling J."/>
            <person name="Yang Y."/>
            <person name="Yin W.B."/>
            <person name="Xie B."/>
        </authorList>
    </citation>
    <scope>NUCLEOTIDE SEQUENCE [LARGE SCALE GENOMIC DNA]</scope>
    <source>
        <strain evidence="1">170</strain>
    </source>
</reference>
<keyword evidence="2" id="KW-1185">Reference proteome</keyword>
<evidence type="ECO:0000313" key="2">
    <source>
        <dbReference type="Proteomes" id="UP000078397"/>
    </source>
</evidence>
<dbReference type="PANTHER" id="PTHR35040:SF9">
    <property type="entry name" value="4-LIKE CELL SURFACE PROTEIN, PUTATIVE (AFU_ORTHOLOGUE AFUA_4G14080)-RELATED"/>
    <property type="match status" value="1"/>
</dbReference>
<accession>A0A179FXI5</accession>
<dbReference type="OrthoDB" id="5342184at2759"/>
<dbReference type="RefSeq" id="XP_018146933.1">
    <property type="nucleotide sequence ID" value="XM_018282455.1"/>
</dbReference>
<dbReference type="Pfam" id="PF12138">
    <property type="entry name" value="Spherulin4"/>
    <property type="match status" value="1"/>
</dbReference>
<dbReference type="PANTHER" id="PTHR35040">
    <property type="match status" value="1"/>
</dbReference>
<dbReference type="Proteomes" id="UP000078397">
    <property type="component" value="Unassembled WGS sequence"/>
</dbReference>
<gene>
    <name evidence="1" type="ORF">VFPPC_02874</name>
</gene>
<name>A0A179FXI5_METCM</name>
<dbReference type="GeneID" id="28846449"/>
<sequence>MRFLIPSALITTASATGILLPLYVYPSATYNDGAANWTPVLTAASSNPFLRWLTVIDPQNGPGGTYLPGNNDINYITGVSKLNAHANIKTIGYVRTDYAKSPLDEVKHNITTWKNWDTYTGANISVQGIFFDESAQDAAYMKEVVGFAKSTFGRAITTVCNFGAAVDAAYYGVCDVVVAFESCLNCALGPQYKSGMTIDANVPVDKRGQGAVIVHHFEGTAFDGSVADGGLVRKYLGTVKEKGLGWVYFCSKDYNDIGSGPATVGEVARGLA</sequence>
<dbReference type="AlphaFoldDB" id="A0A179FXI5"/>
<dbReference type="InterPro" id="IPR021986">
    <property type="entry name" value="Spherulin4"/>
</dbReference>
<dbReference type="EMBL" id="LSBJ02000002">
    <property type="protein sequence ID" value="OAQ70396.1"/>
    <property type="molecule type" value="Genomic_DNA"/>
</dbReference>
<proteinExistence type="predicted"/>
<protein>
    <submittedName>
        <fullName evidence="1">Cell surface spherulin 4-like protein</fullName>
    </submittedName>
</protein>
<comment type="caution">
    <text evidence="1">The sequence shown here is derived from an EMBL/GenBank/DDBJ whole genome shotgun (WGS) entry which is preliminary data.</text>
</comment>
<organism evidence="1 2">
    <name type="scientific">Pochonia chlamydosporia 170</name>
    <dbReference type="NCBI Taxonomy" id="1380566"/>
    <lineage>
        <taxon>Eukaryota</taxon>
        <taxon>Fungi</taxon>
        <taxon>Dikarya</taxon>
        <taxon>Ascomycota</taxon>
        <taxon>Pezizomycotina</taxon>
        <taxon>Sordariomycetes</taxon>
        <taxon>Hypocreomycetidae</taxon>
        <taxon>Hypocreales</taxon>
        <taxon>Clavicipitaceae</taxon>
        <taxon>Pochonia</taxon>
    </lineage>
</organism>
<dbReference type="KEGG" id="pchm:VFPPC_02874"/>